<evidence type="ECO:0000259" key="5">
    <source>
        <dbReference type="Pfam" id="PF01494"/>
    </source>
</evidence>
<evidence type="ECO:0000256" key="4">
    <source>
        <dbReference type="ARBA" id="ARBA00023002"/>
    </source>
</evidence>
<accession>A0AAN6N5G2</accession>
<sequence>MTTQKSVGAASPTYDVIIAGAGPVGLFLACELRLADVSVLMLEQSADPSSPLKRLPFGMRGLTIPTMEAFYRRGLLDDIVKDNPASIKSLGLQPGKQAGHFAGITFSYSDFDSSKWEYRLPNPADTNIAAELERVEKTLAERALAVGVEIRRGVTVSGFSRSDDDMVTVDTIAKSEEEEFRGKWLVGCDGGRSTIRKVGGFEFVGTEPEFTGYSAKVELAADSEPLPPGKNNTSRGMYSLAPSGQLVMADFDGGAHHREEVTLEHLQSVLRRISGINATLATVHVATTWTDRSAQATTYRKGSVFLAGDAAHIHSPLGGQGLNLGIGDAMNLGWKLAATIHGRAPGGLLDTYTTERHPIGQRVLDWSRAQVAVMRPGQASRALEAIFRDIMQTRDGATYFAERVLGVSLRYDLGSGHPLVGRSAPDFELMREGGGMTVGKLLELGMGLLVDFDSRRELQQLFPKRWTNGIEYLAGEPKERLGLSVLLIRPDGIVAWVCEGQLDIDEFLTAARCWFGAENWIVSRQKEA</sequence>
<dbReference type="PANTHER" id="PTHR43004:SF19">
    <property type="entry name" value="BINDING MONOOXYGENASE, PUTATIVE (JCVI)-RELATED"/>
    <property type="match status" value="1"/>
</dbReference>
<gene>
    <name evidence="6" type="ORF">QBC46DRAFT_317398</name>
</gene>
<dbReference type="PANTHER" id="PTHR43004">
    <property type="entry name" value="TRK SYSTEM POTASSIUM UPTAKE PROTEIN"/>
    <property type="match status" value="1"/>
</dbReference>
<evidence type="ECO:0000313" key="6">
    <source>
        <dbReference type="EMBL" id="KAK3938578.1"/>
    </source>
</evidence>
<evidence type="ECO:0000256" key="3">
    <source>
        <dbReference type="ARBA" id="ARBA00022827"/>
    </source>
</evidence>
<keyword evidence="2" id="KW-0285">Flavoprotein</keyword>
<comment type="caution">
    <text evidence="6">The sequence shown here is derived from an EMBL/GenBank/DDBJ whole genome shotgun (WGS) entry which is preliminary data.</text>
</comment>
<dbReference type="InterPro" id="IPR002938">
    <property type="entry name" value="FAD-bd"/>
</dbReference>
<protein>
    <submittedName>
        <fullName evidence="6">FAD-dependent monooxygenase</fullName>
    </submittedName>
</protein>
<keyword evidence="3" id="KW-0274">FAD</keyword>
<dbReference type="Proteomes" id="UP001303473">
    <property type="component" value="Unassembled WGS sequence"/>
</dbReference>
<organism evidence="6 7">
    <name type="scientific">Diplogelasinospora grovesii</name>
    <dbReference type="NCBI Taxonomy" id="303347"/>
    <lineage>
        <taxon>Eukaryota</taxon>
        <taxon>Fungi</taxon>
        <taxon>Dikarya</taxon>
        <taxon>Ascomycota</taxon>
        <taxon>Pezizomycotina</taxon>
        <taxon>Sordariomycetes</taxon>
        <taxon>Sordariomycetidae</taxon>
        <taxon>Sordariales</taxon>
        <taxon>Diplogelasinosporaceae</taxon>
        <taxon>Diplogelasinospora</taxon>
    </lineage>
</organism>
<dbReference type="InterPro" id="IPR050641">
    <property type="entry name" value="RIFMO-like"/>
</dbReference>
<dbReference type="Gene3D" id="3.40.30.120">
    <property type="match status" value="1"/>
</dbReference>
<dbReference type="SUPFAM" id="SSF51905">
    <property type="entry name" value="FAD/NAD(P)-binding domain"/>
    <property type="match status" value="1"/>
</dbReference>
<keyword evidence="4" id="KW-0560">Oxidoreductase</keyword>
<comment type="cofactor">
    <cofactor evidence="1">
        <name>FAD</name>
        <dbReference type="ChEBI" id="CHEBI:57692"/>
    </cofactor>
</comment>
<dbReference type="Gene3D" id="3.50.50.60">
    <property type="entry name" value="FAD/NAD(P)-binding domain"/>
    <property type="match status" value="1"/>
</dbReference>
<dbReference type="GO" id="GO:0071949">
    <property type="term" value="F:FAD binding"/>
    <property type="evidence" value="ECO:0007669"/>
    <property type="project" value="InterPro"/>
</dbReference>
<dbReference type="GO" id="GO:0016709">
    <property type="term" value="F:oxidoreductase activity, acting on paired donors, with incorporation or reduction of molecular oxygen, NAD(P)H as one donor, and incorporation of one atom of oxygen"/>
    <property type="evidence" value="ECO:0007669"/>
    <property type="project" value="UniProtKB-ARBA"/>
</dbReference>
<dbReference type="Pfam" id="PF01494">
    <property type="entry name" value="FAD_binding_3"/>
    <property type="match status" value="1"/>
</dbReference>
<evidence type="ECO:0000313" key="7">
    <source>
        <dbReference type="Proteomes" id="UP001303473"/>
    </source>
</evidence>
<keyword evidence="7" id="KW-1185">Reference proteome</keyword>
<dbReference type="Pfam" id="PF21274">
    <property type="entry name" value="Rng_hyd_C"/>
    <property type="match status" value="1"/>
</dbReference>
<proteinExistence type="predicted"/>
<dbReference type="PROSITE" id="PS51257">
    <property type="entry name" value="PROKAR_LIPOPROTEIN"/>
    <property type="match status" value="1"/>
</dbReference>
<evidence type="ECO:0000256" key="2">
    <source>
        <dbReference type="ARBA" id="ARBA00022630"/>
    </source>
</evidence>
<feature type="domain" description="FAD-binding" evidence="5">
    <location>
        <begin position="14"/>
        <end position="367"/>
    </location>
</feature>
<reference evidence="7" key="1">
    <citation type="journal article" date="2023" name="Mol. Phylogenet. Evol.">
        <title>Genome-scale phylogeny and comparative genomics of the fungal order Sordariales.</title>
        <authorList>
            <person name="Hensen N."/>
            <person name="Bonometti L."/>
            <person name="Westerberg I."/>
            <person name="Brannstrom I.O."/>
            <person name="Guillou S."/>
            <person name="Cros-Aarteil S."/>
            <person name="Calhoun S."/>
            <person name="Haridas S."/>
            <person name="Kuo A."/>
            <person name="Mondo S."/>
            <person name="Pangilinan J."/>
            <person name="Riley R."/>
            <person name="LaButti K."/>
            <person name="Andreopoulos B."/>
            <person name="Lipzen A."/>
            <person name="Chen C."/>
            <person name="Yan M."/>
            <person name="Daum C."/>
            <person name="Ng V."/>
            <person name="Clum A."/>
            <person name="Steindorff A."/>
            <person name="Ohm R.A."/>
            <person name="Martin F."/>
            <person name="Silar P."/>
            <person name="Natvig D.O."/>
            <person name="Lalanne C."/>
            <person name="Gautier V."/>
            <person name="Ament-Velasquez S.L."/>
            <person name="Kruys A."/>
            <person name="Hutchinson M.I."/>
            <person name="Powell A.J."/>
            <person name="Barry K."/>
            <person name="Miller A.N."/>
            <person name="Grigoriev I.V."/>
            <person name="Debuchy R."/>
            <person name="Gladieux P."/>
            <person name="Hiltunen Thoren M."/>
            <person name="Johannesson H."/>
        </authorList>
    </citation>
    <scope>NUCLEOTIDE SEQUENCE [LARGE SCALE GENOMIC DNA]</scope>
    <source>
        <strain evidence="7">CBS 340.73</strain>
    </source>
</reference>
<evidence type="ECO:0000256" key="1">
    <source>
        <dbReference type="ARBA" id="ARBA00001974"/>
    </source>
</evidence>
<keyword evidence="6" id="KW-0503">Monooxygenase</keyword>
<dbReference type="AlphaFoldDB" id="A0AAN6N5G2"/>
<dbReference type="InterPro" id="IPR036188">
    <property type="entry name" value="FAD/NAD-bd_sf"/>
</dbReference>
<dbReference type="Gene3D" id="3.30.70.2450">
    <property type="match status" value="1"/>
</dbReference>
<dbReference type="PRINTS" id="PR00420">
    <property type="entry name" value="RNGMNOXGNASE"/>
</dbReference>
<dbReference type="EMBL" id="MU853826">
    <property type="protein sequence ID" value="KAK3938578.1"/>
    <property type="molecule type" value="Genomic_DNA"/>
</dbReference>
<name>A0AAN6N5G2_9PEZI</name>